<reference evidence="1" key="1">
    <citation type="submission" date="2014-09" db="EMBL/GenBank/DDBJ databases">
        <authorList>
            <person name="Magalhaes I.L.F."/>
            <person name="Oliveira U."/>
            <person name="Santos F.R."/>
            <person name="Vidigal T.H.D.A."/>
            <person name="Brescovit A.D."/>
            <person name="Santos A.J."/>
        </authorList>
    </citation>
    <scope>NUCLEOTIDE SEQUENCE</scope>
    <source>
        <tissue evidence="1">Shoot tissue taken approximately 20 cm above the soil surface</tissue>
    </source>
</reference>
<dbReference type="AlphaFoldDB" id="A0A0A8ZYF5"/>
<accession>A0A0A8ZYF5</accession>
<sequence length="52" mass="5912">MHYSLKLCVHEWTVQAKPLAIAIPWRRCPISVNSPWPSASASARHKPLHEIP</sequence>
<name>A0A0A8ZYF5_ARUDO</name>
<organism evidence="1">
    <name type="scientific">Arundo donax</name>
    <name type="common">Giant reed</name>
    <name type="synonym">Donax arundinaceus</name>
    <dbReference type="NCBI Taxonomy" id="35708"/>
    <lineage>
        <taxon>Eukaryota</taxon>
        <taxon>Viridiplantae</taxon>
        <taxon>Streptophyta</taxon>
        <taxon>Embryophyta</taxon>
        <taxon>Tracheophyta</taxon>
        <taxon>Spermatophyta</taxon>
        <taxon>Magnoliopsida</taxon>
        <taxon>Liliopsida</taxon>
        <taxon>Poales</taxon>
        <taxon>Poaceae</taxon>
        <taxon>PACMAD clade</taxon>
        <taxon>Arundinoideae</taxon>
        <taxon>Arundineae</taxon>
        <taxon>Arundo</taxon>
    </lineage>
</organism>
<evidence type="ECO:0000313" key="1">
    <source>
        <dbReference type="EMBL" id="JAD41785.1"/>
    </source>
</evidence>
<dbReference type="EMBL" id="GBRH01256110">
    <property type="protein sequence ID" value="JAD41785.1"/>
    <property type="molecule type" value="Transcribed_RNA"/>
</dbReference>
<proteinExistence type="predicted"/>
<protein>
    <submittedName>
        <fullName evidence="1">Uncharacterized protein</fullName>
    </submittedName>
</protein>
<reference evidence="1" key="2">
    <citation type="journal article" date="2015" name="Data Brief">
        <title>Shoot transcriptome of the giant reed, Arundo donax.</title>
        <authorList>
            <person name="Barrero R.A."/>
            <person name="Guerrero F.D."/>
            <person name="Moolhuijzen P."/>
            <person name="Goolsby J.A."/>
            <person name="Tidwell J."/>
            <person name="Bellgard S.E."/>
            <person name="Bellgard M.I."/>
        </authorList>
    </citation>
    <scope>NUCLEOTIDE SEQUENCE</scope>
    <source>
        <tissue evidence="1">Shoot tissue taken approximately 20 cm above the soil surface</tissue>
    </source>
</reference>